<accession>A0A810NAT4</accession>
<sequence>MSGIHRAQPGHAEPREIDWVPVDRRLLGLDSRTLVPAAAVAVLVAVAVWLLPAVDRSLSYDDPVRAGDIVQLRDDVQFVPAAGANLLDGLRQGRPGPGGTYPDAATLSYDGLSFSVTADDYDGTPAELLRQIKRNNDRYRTDARLAVTSDPIAITNDAGDHGVAAHFDGANAKGLVAAFVFGGTGVQIVVLGPNAVDGRAAPAVADMIQSVRPVREGS</sequence>
<keyword evidence="1" id="KW-0472">Membrane</keyword>
<keyword evidence="3" id="KW-1185">Reference proteome</keyword>
<dbReference type="EMBL" id="AP023359">
    <property type="protein sequence ID" value="BCJ68455.1"/>
    <property type="molecule type" value="Genomic_DNA"/>
</dbReference>
<organism evidence="2 3">
    <name type="scientific">Polymorphospora rubra</name>
    <dbReference type="NCBI Taxonomy" id="338584"/>
    <lineage>
        <taxon>Bacteria</taxon>
        <taxon>Bacillati</taxon>
        <taxon>Actinomycetota</taxon>
        <taxon>Actinomycetes</taxon>
        <taxon>Micromonosporales</taxon>
        <taxon>Micromonosporaceae</taxon>
        <taxon>Polymorphospora</taxon>
    </lineage>
</organism>
<dbReference type="KEGG" id="pry:Prubr_54760"/>
<keyword evidence="1" id="KW-1133">Transmembrane helix</keyword>
<evidence type="ECO:0000256" key="1">
    <source>
        <dbReference type="SAM" id="Phobius"/>
    </source>
</evidence>
<dbReference type="AlphaFoldDB" id="A0A810NAT4"/>
<evidence type="ECO:0000313" key="3">
    <source>
        <dbReference type="Proteomes" id="UP000680866"/>
    </source>
</evidence>
<protein>
    <submittedName>
        <fullName evidence="2">Uncharacterized protein</fullName>
    </submittedName>
</protein>
<feature type="transmembrane region" description="Helical" evidence="1">
    <location>
        <begin position="34"/>
        <end position="54"/>
    </location>
</feature>
<keyword evidence="1" id="KW-0812">Transmembrane</keyword>
<dbReference type="Proteomes" id="UP000680866">
    <property type="component" value="Chromosome"/>
</dbReference>
<reference evidence="2" key="1">
    <citation type="submission" date="2020-08" db="EMBL/GenBank/DDBJ databases">
        <title>Whole genome shotgun sequence of Polymorphospora rubra NBRC 101157.</title>
        <authorList>
            <person name="Komaki H."/>
            <person name="Tamura T."/>
        </authorList>
    </citation>
    <scope>NUCLEOTIDE SEQUENCE</scope>
    <source>
        <strain evidence="2">NBRC 101157</strain>
    </source>
</reference>
<name>A0A810NAT4_9ACTN</name>
<proteinExistence type="predicted"/>
<evidence type="ECO:0000313" key="2">
    <source>
        <dbReference type="EMBL" id="BCJ68455.1"/>
    </source>
</evidence>
<gene>
    <name evidence="2" type="ORF">Prubr_54760</name>
</gene>
<dbReference type="RefSeq" id="WP_212817687.1">
    <property type="nucleotide sequence ID" value="NZ_AP023359.1"/>
</dbReference>